<sequence>MNTELGKHISFYYYGEDHMVINLYKYIKDSVKNNNFIFLYIEDSIYNLVLDSLSETERYMVGKIDLDKIIMNNSKDNSEFISKCLNNYKIQKQEQGFTNIKLIFDAKRIIQETSINLFKSFASYCFDVISKEKIEILTVYDFGEYMVKGKYINDEIIKVSYIEHTHRMFANEILPIREFENQRYLA</sequence>
<evidence type="ECO:0000259" key="1">
    <source>
        <dbReference type="Pfam" id="PF14417"/>
    </source>
</evidence>
<dbReference type="Pfam" id="PF14417">
    <property type="entry name" value="MEDS"/>
    <property type="match status" value="1"/>
</dbReference>
<evidence type="ECO:0000313" key="2">
    <source>
        <dbReference type="EMBL" id="MPM16139.1"/>
    </source>
</evidence>
<dbReference type="AlphaFoldDB" id="A0A644XJ66"/>
<name>A0A644XJ66_9ZZZZ</name>
<accession>A0A644XJ66</accession>
<organism evidence="2">
    <name type="scientific">bioreactor metagenome</name>
    <dbReference type="NCBI Taxonomy" id="1076179"/>
    <lineage>
        <taxon>unclassified sequences</taxon>
        <taxon>metagenomes</taxon>
        <taxon>ecological metagenomes</taxon>
    </lineage>
</organism>
<comment type="caution">
    <text evidence="2">The sequence shown here is derived from an EMBL/GenBank/DDBJ whole genome shotgun (WGS) entry which is preliminary data.</text>
</comment>
<dbReference type="InterPro" id="IPR025847">
    <property type="entry name" value="MEDS_domain"/>
</dbReference>
<reference evidence="2" key="1">
    <citation type="submission" date="2019-08" db="EMBL/GenBank/DDBJ databases">
        <authorList>
            <person name="Kucharzyk K."/>
            <person name="Murdoch R.W."/>
            <person name="Higgins S."/>
            <person name="Loffler F."/>
        </authorList>
    </citation>
    <scope>NUCLEOTIDE SEQUENCE</scope>
</reference>
<gene>
    <name evidence="2" type="ORF">SDC9_62515</name>
</gene>
<dbReference type="EMBL" id="VSSQ01002558">
    <property type="protein sequence ID" value="MPM16139.1"/>
    <property type="molecule type" value="Genomic_DNA"/>
</dbReference>
<protein>
    <recommendedName>
        <fullName evidence="1">MEDS domain-containing protein</fullName>
    </recommendedName>
</protein>
<proteinExistence type="predicted"/>
<feature type="domain" description="MEDS" evidence="1">
    <location>
        <begin position="8"/>
        <end position="142"/>
    </location>
</feature>